<accession>A0AAU9P0P4</accession>
<evidence type="ECO:0000313" key="1">
    <source>
        <dbReference type="EMBL" id="CAH1443597.1"/>
    </source>
</evidence>
<comment type="caution">
    <text evidence="1">The sequence shown here is derived from an EMBL/GenBank/DDBJ whole genome shotgun (WGS) entry which is preliminary data.</text>
</comment>
<protein>
    <submittedName>
        <fullName evidence="1">Uncharacterized protein</fullName>
    </submittedName>
</protein>
<name>A0AAU9P0P4_9ASTR</name>
<gene>
    <name evidence="1" type="ORF">LVIROSA_LOCUS29503</name>
</gene>
<organism evidence="1 2">
    <name type="scientific">Lactuca virosa</name>
    <dbReference type="NCBI Taxonomy" id="75947"/>
    <lineage>
        <taxon>Eukaryota</taxon>
        <taxon>Viridiplantae</taxon>
        <taxon>Streptophyta</taxon>
        <taxon>Embryophyta</taxon>
        <taxon>Tracheophyta</taxon>
        <taxon>Spermatophyta</taxon>
        <taxon>Magnoliopsida</taxon>
        <taxon>eudicotyledons</taxon>
        <taxon>Gunneridae</taxon>
        <taxon>Pentapetalae</taxon>
        <taxon>asterids</taxon>
        <taxon>campanulids</taxon>
        <taxon>Asterales</taxon>
        <taxon>Asteraceae</taxon>
        <taxon>Cichorioideae</taxon>
        <taxon>Cichorieae</taxon>
        <taxon>Lactucinae</taxon>
        <taxon>Lactuca</taxon>
    </lineage>
</organism>
<keyword evidence="2" id="KW-1185">Reference proteome</keyword>
<sequence>MPRIHLFSVSPGRTNYKPEGILFFPLITISREIQKRPTNKNAYIPYHSIQWFFCSFLESTSFVFGSQTHSVMLLCS</sequence>
<reference evidence="1 2" key="1">
    <citation type="submission" date="2022-01" db="EMBL/GenBank/DDBJ databases">
        <authorList>
            <person name="Xiong W."/>
            <person name="Schranz E."/>
        </authorList>
    </citation>
    <scope>NUCLEOTIDE SEQUENCE [LARGE SCALE GENOMIC DNA]</scope>
</reference>
<proteinExistence type="predicted"/>
<evidence type="ECO:0000313" key="2">
    <source>
        <dbReference type="Proteomes" id="UP001157418"/>
    </source>
</evidence>
<dbReference type="Proteomes" id="UP001157418">
    <property type="component" value="Unassembled WGS sequence"/>
</dbReference>
<dbReference type="EMBL" id="CAKMRJ010005519">
    <property type="protein sequence ID" value="CAH1443597.1"/>
    <property type="molecule type" value="Genomic_DNA"/>
</dbReference>
<dbReference type="AlphaFoldDB" id="A0AAU9P0P4"/>